<keyword evidence="1" id="KW-0175">Coiled coil</keyword>
<protein>
    <submittedName>
        <fullName evidence="2">Uncharacterized protein</fullName>
    </submittedName>
</protein>
<comment type="caution">
    <text evidence="2">The sequence shown here is derived from an EMBL/GenBank/DDBJ whole genome shotgun (WGS) entry which is preliminary data.</text>
</comment>
<reference evidence="3" key="1">
    <citation type="submission" date="2017-04" db="EMBL/GenBank/DDBJ databases">
        <title>Function of individual gut microbiota members based on whole genome sequencing of pure cultures obtained from chicken caecum.</title>
        <authorList>
            <person name="Medvecky M."/>
            <person name="Cejkova D."/>
            <person name="Polansky O."/>
            <person name="Karasova D."/>
            <person name="Kubasova T."/>
            <person name="Cizek A."/>
            <person name="Rychlik I."/>
        </authorList>
    </citation>
    <scope>NUCLEOTIDE SEQUENCE [LARGE SCALE GENOMIC DNA]</scope>
    <source>
        <strain evidence="3">An179</strain>
    </source>
</reference>
<evidence type="ECO:0000313" key="3">
    <source>
        <dbReference type="Proteomes" id="UP000195326"/>
    </source>
</evidence>
<sequence>MKITQDFLNDGPLGRPTYQKLSDWAKQKGYNIGEQAFRSRPQIVLLIKQAKERYQRSGSEAEEGAYITFDIRNEMTKVQSKSDMQKLLDTLMEREAYFKNLYERNCALSKIVRRQVEQLAQAAEKVQNLEEEIVQIQRQNITYKHQNVEFRRKNSRMKAMLEEQIYPEIVLSELDELGLQIERSKITEPVRERMVADGNSQSHTELTNKVIPLLRKQVEHTEPELLVEDAELQCEKETVNSIEESKESDIGIYMITQMQEKFNKNP</sequence>
<proteinExistence type="predicted"/>
<evidence type="ECO:0000256" key="1">
    <source>
        <dbReference type="SAM" id="Coils"/>
    </source>
</evidence>
<feature type="coiled-coil region" evidence="1">
    <location>
        <begin position="112"/>
        <end position="146"/>
    </location>
</feature>
<organism evidence="2 3">
    <name type="scientific">Butyricicoccus pullicaecorum</name>
    <dbReference type="NCBI Taxonomy" id="501571"/>
    <lineage>
        <taxon>Bacteria</taxon>
        <taxon>Bacillati</taxon>
        <taxon>Bacillota</taxon>
        <taxon>Clostridia</taxon>
        <taxon>Eubacteriales</taxon>
        <taxon>Butyricicoccaceae</taxon>
        <taxon>Butyricicoccus</taxon>
    </lineage>
</organism>
<accession>A0A1Y4LPG5</accession>
<dbReference type="Proteomes" id="UP000195326">
    <property type="component" value="Unassembled WGS sequence"/>
</dbReference>
<name>A0A1Y4LPG5_9FIRM</name>
<dbReference type="AlphaFoldDB" id="A0A1Y4LPG5"/>
<evidence type="ECO:0000313" key="2">
    <source>
        <dbReference type="EMBL" id="OUP56082.1"/>
    </source>
</evidence>
<gene>
    <name evidence="2" type="ORF">B5F15_13440</name>
</gene>
<dbReference type="EMBL" id="NFKL01000021">
    <property type="protein sequence ID" value="OUP56082.1"/>
    <property type="molecule type" value="Genomic_DNA"/>
</dbReference>